<feature type="region of interest" description="Disordered" evidence="1">
    <location>
        <begin position="120"/>
        <end position="174"/>
    </location>
</feature>
<evidence type="ECO:0000313" key="3">
    <source>
        <dbReference type="Proteomes" id="UP000504638"/>
    </source>
</evidence>
<protein>
    <submittedName>
        <fullName evidence="2 4">DUF1711-domain-containing protein</fullName>
    </submittedName>
</protein>
<dbReference type="OrthoDB" id="4093188at2759"/>
<dbReference type="RefSeq" id="XP_033535310.1">
    <property type="nucleotide sequence ID" value="XM_033679153.1"/>
</dbReference>
<organism evidence="2">
    <name type="scientific">Eremomyces bilateralis CBS 781.70</name>
    <dbReference type="NCBI Taxonomy" id="1392243"/>
    <lineage>
        <taxon>Eukaryota</taxon>
        <taxon>Fungi</taxon>
        <taxon>Dikarya</taxon>
        <taxon>Ascomycota</taxon>
        <taxon>Pezizomycotina</taxon>
        <taxon>Dothideomycetes</taxon>
        <taxon>Dothideomycetes incertae sedis</taxon>
        <taxon>Eremomycetales</taxon>
        <taxon>Eremomycetaceae</taxon>
        <taxon>Eremomyces</taxon>
    </lineage>
</organism>
<name>A0A6G1G770_9PEZI</name>
<gene>
    <name evidence="2 4" type="ORF">P152DRAFT_457056</name>
</gene>
<evidence type="ECO:0000313" key="4">
    <source>
        <dbReference type="RefSeq" id="XP_033535310.1"/>
    </source>
</evidence>
<reference evidence="4" key="2">
    <citation type="submission" date="2020-04" db="EMBL/GenBank/DDBJ databases">
        <authorList>
            <consortium name="NCBI Genome Project"/>
        </authorList>
    </citation>
    <scope>NUCLEOTIDE SEQUENCE</scope>
    <source>
        <strain evidence="4">CBS 781.70</strain>
    </source>
</reference>
<accession>A0A6G1G770</accession>
<dbReference type="PANTHER" id="PTHR28061">
    <property type="entry name" value="INO EIGHTY SUBUNIT 4"/>
    <property type="match status" value="1"/>
</dbReference>
<reference evidence="2 4" key="1">
    <citation type="submission" date="2020-01" db="EMBL/GenBank/DDBJ databases">
        <authorList>
            <consortium name="DOE Joint Genome Institute"/>
            <person name="Haridas S."/>
            <person name="Albert R."/>
            <person name="Binder M."/>
            <person name="Bloem J."/>
            <person name="Labutti K."/>
            <person name="Salamov A."/>
            <person name="Andreopoulos B."/>
            <person name="Baker S.E."/>
            <person name="Barry K."/>
            <person name="Bills G."/>
            <person name="Bluhm B.H."/>
            <person name="Cannon C."/>
            <person name="Castanera R."/>
            <person name="Culley D.E."/>
            <person name="Daum C."/>
            <person name="Ezra D."/>
            <person name="Gonzalez J.B."/>
            <person name="Henrissat B."/>
            <person name="Kuo A."/>
            <person name="Liang C."/>
            <person name="Lipzen A."/>
            <person name="Lutzoni F."/>
            <person name="Magnuson J."/>
            <person name="Mondo S."/>
            <person name="Nolan M."/>
            <person name="Ohm R."/>
            <person name="Pangilinan J."/>
            <person name="Park H.-J."/>
            <person name="Ramirez L."/>
            <person name="Alfaro M."/>
            <person name="Sun H."/>
            <person name="Tritt A."/>
            <person name="Yoshinaga Y."/>
            <person name="Zwiers L.-H."/>
            <person name="Turgeon B.G."/>
            <person name="Goodwin S.B."/>
            <person name="Spatafora J.W."/>
            <person name="Crous P.W."/>
            <person name="Grigoriev I.V."/>
        </authorList>
    </citation>
    <scope>NUCLEOTIDE SEQUENCE</scope>
    <source>
        <strain evidence="2 4">CBS 781.70</strain>
    </source>
</reference>
<dbReference type="InterPro" id="IPR013175">
    <property type="entry name" value="INO80_su_Ies4"/>
</dbReference>
<dbReference type="PANTHER" id="PTHR28061:SF1">
    <property type="entry name" value="INO80 COMPLEX SUBUNIT 4"/>
    <property type="match status" value="1"/>
</dbReference>
<keyword evidence="3" id="KW-1185">Reference proteome</keyword>
<evidence type="ECO:0000256" key="1">
    <source>
        <dbReference type="SAM" id="MobiDB-lite"/>
    </source>
</evidence>
<reference evidence="4" key="3">
    <citation type="submission" date="2025-04" db="UniProtKB">
        <authorList>
            <consortium name="RefSeq"/>
        </authorList>
    </citation>
    <scope>IDENTIFICATION</scope>
    <source>
        <strain evidence="4">CBS 781.70</strain>
    </source>
</reference>
<sequence length="174" mass="18107">MAVLPYETPSKAADIGVLPHLLQPHLPNPSPLIHQLLTPHSSGELINGEIYKGPTPTTHGPKLGPKANQGAINAGLRALDRTGKPCRKWERKGFSVKSFTGVVWEAPTWRAPKKAVNLDANGEVQSDASSEVKGEGEAQMASVVQSENGTSGSNAETPGMVGGFTSSPAPVAAA</sequence>
<dbReference type="AlphaFoldDB" id="A0A6G1G770"/>
<dbReference type="GO" id="GO:0006338">
    <property type="term" value="P:chromatin remodeling"/>
    <property type="evidence" value="ECO:0007669"/>
    <property type="project" value="InterPro"/>
</dbReference>
<dbReference type="EMBL" id="ML975154">
    <property type="protein sequence ID" value="KAF1813679.1"/>
    <property type="molecule type" value="Genomic_DNA"/>
</dbReference>
<feature type="compositionally biased region" description="Polar residues" evidence="1">
    <location>
        <begin position="142"/>
        <end position="156"/>
    </location>
</feature>
<dbReference type="GeneID" id="54419723"/>
<dbReference type="Proteomes" id="UP000504638">
    <property type="component" value="Unplaced"/>
</dbReference>
<proteinExistence type="predicted"/>
<evidence type="ECO:0000313" key="2">
    <source>
        <dbReference type="EMBL" id="KAF1813679.1"/>
    </source>
</evidence>
<dbReference type="Pfam" id="PF08193">
    <property type="entry name" value="INO80_Ies4"/>
    <property type="match status" value="1"/>
</dbReference>
<dbReference type="GO" id="GO:0031011">
    <property type="term" value="C:Ino80 complex"/>
    <property type="evidence" value="ECO:0007669"/>
    <property type="project" value="InterPro"/>
</dbReference>